<proteinExistence type="predicted"/>
<dbReference type="Proteomes" id="UP000831537">
    <property type="component" value="Chromosome"/>
</dbReference>
<dbReference type="InterPro" id="IPR036366">
    <property type="entry name" value="PGBDSf"/>
</dbReference>
<evidence type="ECO:0000259" key="1">
    <source>
        <dbReference type="Pfam" id="PF01471"/>
    </source>
</evidence>
<dbReference type="Pfam" id="PF01471">
    <property type="entry name" value="PG_binding_1"/>
    <property type="match status" value="2"/>
</dbReference>
<dbReference type="Gene3D" id="2.70.70.10">
    <property type="entry name" value="Glucose Permease (Domain IIA)"/>
    <property type="match status" value="1"/>
</dbReference>
<sequence>MAEFRGYTITSPYGNRTHPISNSSTFHSGVDLVKYHKAPIQAFTSGTVIYAGFGNSGTGLGGYGNVVLIRDRNNREQLYAHLNSVTVSKGQTIGQNQVIGYQGSTGYVTGSHLHFEVRKIVEMKPPYGYRPDKKSSTLNPIAYLNNFDLDDLLESGDSGSAVRKLQRDLIKLGFSLPKFGADGVFGQETESAVRSFQSAEHLAVDGIVGPNTNAKLDEQTTLVSKYPGIIKNGSRGDIVRIIQRRVYAKADGIFGTQTEKKVREYQQRNALKVDGIVGPKTWDKLFG</sequence>
<dbReference type="Pfam" id="PF01551">
    <property type="entry name" value="Peptidase_M23"/>
    <property type="match status" value="1"/>
</dbReference>
<dbReference type="SUPFAM" id="SSF51261">
    <property type="entry name" value="Duplicated hybrid motif"/>
    <property type="match status" value="1"/>
</dbReference>
<gene>
    <name evidence="3" type="ORF">MUN87_05745</name>
</gene>
<protein>
    <submittedName>
        <fullName evidence="3">Peptidoglycan-binding protein</fullName>
    </submittedName>
</protein>
<evidence type="ECO:0000313" key="3">
    <source>
        <dbReference type="EMBL" id="UOQ86388.1"/>
    </source>
</evidence>
<dbReference type="Gene3D" id="1.10.101.10">
    <property type="entry name" value="PGBD-like superfamily/PGBD"/>
    <property type="match status" value="2"/>
</dbReference>
<dbReference type="InterPro" id="IPR002477">
    <property type="entry name" value="Peptidoglycan-bd-like"/>
</dbReference>
<dbReference type="SUPFAM" id="SSF47090">
    <property type="entry name" value="PGBD-like"/>
    <property type="match status" value="2"/>
</dbReference>
<dbReference type="RefSeq" id="WP_244746721.1">
    <property type="nucleotide sequence ID" value="NZ_CP095071.1"/>
</dbReference>
<organism evidence="3 4">
    <name type="scientific">Gracilibacillus salinarum</name>
    <dbReference type="NCBI Taxonomy" id="2932255"/>
    <lineage>
        <taxon>Bacteria</taxon>
        <taxon>Bacillati</taxon>
        <taxon>Bacillota</taxon>
        <taxon>Bacilli</taxon>
        <taxon>Bacillales</taxon>
        <taxon>Bacillaceae</taxon>
        <taxon>Gracilibacillus</taxon>
    </lineage>
</organism>
<reference evidence="3 4" key="1">
    <citation type="submission" date="2022-04" db="EMBL/GenBank/DDBJ databases">
        <title>Gracilibacillus sp. isolated from saltern.</title>
        <authorList>
            <person name="Won M."/>
            <person name="Lee C.-M."/>
            <person name="Woen H.-Y."/>
            <person name="Kwon S.-W."/>
        </authorList>
    </citation>
    <scope>NUCLEOTIDE SEQUENCE [LARGE SCALE GENOMIC DNA]</scope>
    <source>
        <strain evidence="3 4">SSPM10-3</strain>
    </source>
</reference>
<evidence type="ECO:0000259" key="2">
    <source>
        <dbReference type="Pfam" id="PF01551"/>
    </source>
</evidence>
<feature type="domain" description="Peptidoglycan binding-like" evidence="1">
    <location>
        <begin position="158"/>
        <end position="216"/>
    </location>
</feature>
<dbReference type="InterPro" id="IPR050570">
    <property type="entry name" value="Cell_wall_metabolism_enzyme"/>
</dbReference>
<dbReference type="InterPro" id="IPR011055">
    <property type="entry name" value="Dup_hybrid_motif"/>
</dbReference>
<dbReference type="InterPro" id="IPR036365">
    <property type="entry name" value="PGBD-like_sf"/>
</dbReference>
<evidence type="ECO:0000313" key="4">
    <source>
        <dbReference type="Proteomes" id="UP000831537"/>
    </source>
</evidence>
<name>A0ABY4GQH5_9BACI</name>
<dbReference type="EMBL" id="CP095071">
    <property type="protein sequence ID" value="UOQ86388.1"/>
    <property type="molecule type" value="Genomic_DNA"/>
</dbReference>
<dbReference type="PANTHER" id="PTHR21666">
    <property type="entry name" value="PEPTIDASE-RELATED"/>
    <property type="match status" value="1"/>
</dbReference>
<dbReference type="PANTHER" id="PTHR21666:SF270">
    <property type="entry name" value="MUREIN HYDROLASE ACTIVATOR ENVC"/>
    <property type="match status" value="1"/>
</dbReference>
<feature type="domain" description="Peptidoglycan binding-like" evidence="1">
    <location>
        <begin position="248"/>
        <end position="285"/>
    </location>
</feature>
<keyword evidence="4" id="KW-1185">Reference proteome</keyword>
<dbReference type="CDD" id="cd12797">
    <property type="entry name" value="M23_peptidase"/>
    <property type="match status" value="1"/>
</dbReference>
<feature type="domain" description="M23ase beta-sheet core" evidence="2">
    <location>
        <begin position="26"/>
        <end position="119"/>
    </location>
</feature>
<accession>A0ABY4GQH5</accession>
<dbReference type="InterPro" id="IPR016047">
    <property type="entry name" value="M23ase_b-sheet_dom"/>
</dbReference>